<evidence type="ECO:0000256" key="2">
    <source>
        <dbReference type="ARBA" id="ARBA00022679"/>
    </source>
</evidence>
<dbReference type="Ensembl" id="ENSOABT00000003404.2">
    <property type="protein sequence ID" value="ENSOABP00000003281.2"/>
    <property type="gene ID" value="ENSOABG00000001949.2"/>
</dbReference>
<keyword evidence="4" id="KW-0256">Endoplasmic reticulum</keyword>
<sequence length="348" mass="40276">RDSKCRYWLFTSTLAFVLLVCCVDHSCIHTWAFVMQMLEYYLHEPVSIRLFLAVSTLMLLTQRITSVQACVTLLPLISYILNFTTLLGGPLGSYGQFITLMEGINLTSPPSPLGVVFLKLMQVLMLEWVRFYLVYFLKYLIHDFNPGILYGILSTWCLGLVLRIQYYSHWKISECLNNAAGFGFWEDSSGDYFSKWSGLSDGDFWTTEASICMSQFACRWNATTASWLRRLVYARHKHFPLFMCFGFSLWWHGLHLGHFVGFFTWAATVKADHHIHRNLFPNITPTQRKIYTFVNWINTQMVVTCIVIAVEFRNLSGLNLLSKTYIGLFPLVNIILLFIILNLNSLEQ</sequence>
<feature type="transmembrane region" description="Helical" evidence="8">
    <location>
        <begin position="72"/>
        <end position="93"/>
    </location>
</feature>
<evidence type="ECO:0000256" key="1">
    <source>
        <dbReference type="ARBA" id="ARBA00004477"/>
    </source>
</evidence>
<keyword evidence="10" id="KW-1185">Reference proteome</keyword>
<feature type="transmembrane region" description="Helical" evidence="8">
    <location>
        <begin position="7"/>
        <end position="34"/>
    </location>
</feature>
<evidence type="ECO:0000256" key="8">
    <source>
        <dbReference type="SAM" id="Phobius"/>
    </source>
</evidence>
<evidence type="ECO:0000256" key="7">
    <source>
        <dbReference type="ARBA" id="ARBA00023315"/>
    </source>
</evidence>
<organism evidence="9 10">
    <name type="scientific">Oreochromis aureus</name>
    <name type="common">Israeli tilapia</name>
    <name type="synonym">Chromis aureus</name>
    <dbReference type="NCBI Taxonomy" id="47969"/>
    <lineage>
        <taxon>Eukaryota</taxon>
        <taxon>Metazoa</taxon>
        <taxon>Chordata</taxon>
        <taxon>Craniata</taxon>
        <taxon>Vertebrata</taxon>
        <taxon>Euteleostomi</taxon>
        <taxon>Actinopterygii</taxon>
        <taxon>Neopterygii</taxon>
        <taxon>Teleostei</taxon>
        <taxon>Neoteleostei</taxon>
        <taxon>Acanthomorphata</taxon>
        <taxon>Ovalentaria</taxon>
        <taxon>Cichlomorphae</taxon>
        <taxon>Cichliformes</taxon>
        <taxon>Cichlidae</taxon>
        <taxon>African cichlids</taxon>
        <taxon>Pseudocrenilabrinae</taxon>
        <taxon>Oreochromini</taxon>
        <taxon>Oreochromis</taxon>
    </lineage>
</organism>
<dbReference type="GO" id="GO:0005789">
    <property type="term" value="C:endoplasmic reticulum membrane"/>
    <property type="evidence" value="ECO:0007669"/>
    <property type="project" value="UniProtKB-SubCell"/>
</dbReference>
<feature type="transmembrane region" description="Helical" evidence="8">
    <location>
        <begin position="324"/>
        <end position="343"/>
    </location>
</feature>
<name>A0A668RTA4_OREAU</name>
<keyword evidence="5 8" id="KW-1133">Transmembrane helix</keyword>
<evidence type="ECO:0000256" key="6">
    <source>
        <dbReference type="ARBA" id="ARBA00023136"/>
    </source>
</evidence>
<keyword evidence="3 8" id="KW-0812">Transmembrane</keyword>
<dbReference type="InterPro" id="IPR049941">
    <property type="entry name" value="LPLAT_7/PORCN-like"/>
</dbReference>
<keyword evidence="6 8" id="KW-0472">Membrane</keyword>
<dbReference type="PANTHER" id="PTHR13906">
    <property type="entry name" value="PORCUPINE"/>
    <property type="match status" value="1"/>
</dbReference>
<reference evidence="9" key="2">
    <citation type="submission" date="2025-09" db="UniProtKB">
        <authorList>
            <consortium name="Ensembl"/>
        </authorList>
    </citation>
    <scope>IDENTIFICATION</scope>
</reference>
<dbReference type="Pfam" id="PF03062">
    <property type="entry name" value="MBOAT"/>
    <property type="match status" value="1"/>
</dbReference>
<feature type="transmembrane region" description="Helical" evidence="8">
    <location>
        <begin position="249"/>
        <end position="269"/>
    </location>
</feature>
<feature type="transmembrane region" description="Helical" evidence="8">
    <location>
        <begin position="40"/>
        <end position="60"/>
    </location>
</feature>
<accession>A0A668RTA4</accession>
<dbReference type="GO" id="GO:0030258">
    <property type="term" value="P:lipid modification"/>
    <property type="evidence" value="ECO:0007669"/>
    <property type="project" value="TreeGrafter"/>
</dbReference>
<dbReference type="InterPro" id="IPR004299">
    <property type="entry name" value="MBOAT_fam"/>
</dbReference>
<evidence type="ECO:0000256" key="5">
    <source>
        <dbReference type="ARBA" id="ARBA00022989"/>
    </source>
</evidence>
<dbReference type="Proteomes" id="UP000472276">
    <property type="component" value="Unassembled WGS sequence"/>
</dbReference>
<dbReference type="GO" id="GO:0016412">
    <property type="term" value="F:serine O-acyltransferase activity"/>
    <property type="evidence" value="ECO:0007669"/>
    <property type="project" value="TreeGrafter"/>
</dbReference>
<evidence type="ECO:0000313" key="9">
    <source>
        <dbReference type="Ensembl" id="ENSOABP00000003281.2"/>
    </source>
</evidence>
<proteinExistence type="predicted"/>
<evidence type="ECO:0000256" key="3">
    <source>
        <dbReference type="ARBA" id="ARBA00022692"/>
    </source>
</evidence>
<comment type="subcellular location">
    <subcellularLocation>
        <location evidence="1">Endoplasmic reticulum membrane</location>
        <topology evidence="1">Multi-pass membrane protein</topology>
    </subcellularLocation>
</comment>
<reference evidence="9" key="1">
    <citation type="submission" date="2025-08" db="UniProtKB">
        <authorList>
            <consortium name="Ensembl"/>
        </authorList>
    </citation>
    <scope>IDENTIFICATION</scope>
</reference>
<feature type="transmembrane region" description="Helical" evidence="8">
    <location>
        <begin position="113"/>
        <end position="135"/>
    </location>
</feature>
<dbReference type="AlphaFoldDB" id="A0A668RTA4"/>
<keyword evidence="7" id="KW-0012">Acyltransferase</keyword>
<dbReference type="OMA" id="MDWLQLF"/>
<feature type="transmembrane region" description="Helical" evidence="8">
    <location>
        <begin position="290"/>
        <end position="312"/>
    </location>
</feature>
<keyword evidence="2" id="KW-0808">Transferase</keyword>
<protein>
    <submittedName>
        <fullName evidence="9">Uncharacterized protein</fullName>
    </submittedName>
</protein>
<feature type="transmembrane region" description="Helical" evidence="8">
    <location>
        <begin position="147"/>
        <end position="166"/>
    </location>
</feature>
<dbReference type="PANTHER" id="PTHR13906:SF3">
    <property type="entry name" value="GHRELIN O-ACYLTRANSFERASE"/>
    <property type="match status" value="1"/>
</dbReference>
<evidence type="ECO:0000256" key="4">
    <source>
        <dbReference type="ARBA" id="ARBA00022824"/>
    </source>
</evidence>
<evidence type="ECO:0000313" key="10">
    <source>
        <dbReference type="Proteomes" id="UP000472276"/>
    </source>
</evidence>